<dbReference type="EMBL" id="FNJU01000010">
    <property type="protein sequence ID" value="SDP88390.1"/>
    <property type="molecule type" value="Genomic_DNA"/>
</dbReference>
<feature type="transmembrane region" description="Helical" evidence="1">
    <location>
        <begin position="44"/>
        <end position="65"/>
    </location>
</feature>
<dbReference type="AlphaFoldDB" id="A0A1H0WCA6"/>
<keyword evidence="1" id="KW-0472">Membrane</keyword>
<accession>A0A1H0WCA6</accession>
<keyword evidence="3" id="KW-1185">Reference proteome</keyword>
<keyword evidence="1" id="KW-0812">Transmembrane</keyword>
<dbReference type="Proteomes" id="UP000199159">
    <property type="component" value="Unassembled WGS sequence"/>
</dbReference>
<sequence>MLIKIILALILPCLLVILFTRVTYNHYVGTALTIALLIASIYKGYTHTSLINILDVLSLTAGFLYSRKMVKKFKE</sequence>
<dbReference type="RefSeq" id="WP_175490364.1">
    <property type="nucleotide sequence ID" value="NZ_FNJU01000010.1"/>
</dbReference>
<keyword evidence="1" id="KW-1133">Transmembrane helix</keyword>
<reference evidence="3" key="1">
    <citation type="submission" date="2016-10" db="EMBL/GenBank/DDBJ databases">
        <authorList>
            <person name="Varghese N."/>
            <person name="Submissions S."/>
        </authorList>
    </citation>
    <scope>NUCLEOTIDE SEQUENCE [LARGE SCALE GENOMIC DNA]</scope>
    <source>
        <strain evidence="3">IBRC-M10078</strain>
    </source>
</reference>
<dbReference type="InterPro" id="IPR019242">
    <property type="entry name" value="DUF2198"/>
</dbReference>
<proteinExistence type="predicted"/>
<evidence type="ECO:0000313" key="3">
    <source>
        <dbReference type="Proteomes" id="UP000199159"/>
    </source>
</evidence>
<protein>
    <submittedName>
        <fullName evidence="2">General stress protein CsbA</fullName>
    </submittedName>
</protein>
<evidence type="ECO:0000256" key="1">
    <source>
        <dbReference type="SAM" id="Phobius"/>
    </source>
</evidence>
<dbReference type="STRING" id="930152.SAMN05216565_110103"/>
<gene>
    <name evidence="2" type="ORF">SAMN05216565_110103</name>
</gene>
<evidence type="ECO:0000313" key="2">
    <source>
        <dbReference type="EMBL" id="SDP88390.1"/>
    </source>
</evidence>
<organism evidence="2 3">
    <name type="scientific">Litchfieldia salsa</name>
    <dbReference type="NCBI Taxonomy" id="930152"/>
    <lineage>
        <taxon>Bacteria</taxon>
        <taxon>Bacillati</taxon>
        <taxon>Bacillota</taxon>
        <taxon>Bacilli</taxon>
        <taxon>Bacillales</taxon>
        <taxon>Bacillaceae</taxon>
        <taxon>Litchfieldia</taxon>
    </lineage>
</organism>
<dbReference type="Pfam" id="PF09964">
    <property type="entry name" value="DUF2198"/>
    <property type="match status" value="1"/>
</dbReference>
<name>A0A1H0WCA6_9BACI</name>